<name>A0A2R5LDA0_9ACAR</name>
<reference evidence="3" key="1">
    <citation type="submission" date="2018-03" db="EMBL/GenBank/DDBJ databases">
        <title>The relapsing fever spirochete Borrelia turicatae persists in the highly oxidative environment of its soft-bodied tick vector.</title>
        <authorList>
            <person name="Bourret T.J."/>
            <person name="Boyle W.K."/>
            <person name="Valenzuela J.G."/>
            <person name="Oliveira F."/>
            <person name="Lopez J.E."/>
        </authorList>
    </citation>
    <scope>NUCLEOTIDE SEQUENCE</scope>
    <source>
        <strain evidence="3">Kansas strain/isolate</strain>
        <tissue evidence="3">Salivary glands</tissue>
    </source>
</reference>
<dbReference type="GO" id="GO:0046872">
    <property type="term" value="F:metal ion binding"/>
    <property type="evidence" value="ECO:0007669"/>
    <property type="project" value="UniProtKB-KW"/>
</dbReference>
<keyword evidence="2" id="KW-0479">Metal-binding</keyword>
<dbReference type="EMBL" id="GGLE01003385">
    <property type="protein sequence ID" value="MBY07511.1"/>
    <property type="molecule type" value="Transcribed_RNA"/>
</dbReference>
<dbReference type="GO" id="GO:0005975">
    <property type="term" value="P:carbohydrate metabolic process"/>
    <property type="evidence" value="ECO:0007669"/>
    <property type="project" value="InterPro"/>
</dbReference>
<protein>
    <submittedName>
        <fullName evidence="3">Putative lanthionine synthetase c-like protein 1</fullName>
    </submittedName>
</protein>
<dbReference type="InterPro" id="IPR012341">
    <property type="entry name" value="6hp_glycosidase-like_sf"/>
</dbReference>
<feature type="binding site" evidence="2">
    <location>
        <position position="277"/>
    </location>
    <ligand>
        <name>Zn(2+)</name>
        <dbReference type="ChEBI" id="CHEBI:29105"/>
    </ligand>
</feature>
<dbReference type="GO" id="GO:0031179">
    <property type="term" value="P:peptide modification"/>
    <property type="evidence" value="ECO:0007669"/>
    <property type="project" value="InterPro"/>
</dbReference>
<dbReference type="PANTHER" id="PTHR12736">
    <property type="entry name" value="LANC-LIKE PROTEIN"/>
    <property type="match status" value="1"/>
</dbReference>
<feature type="binding site" evidence="2">
    <location>
        <position position="324"/>
    </location>
    <ligand>
        <name>Zn(2+)</name>
        <dbReference type="ChEBI" id="CHEBI:29105"/>
    </ligand>
</feature>
<organism evidence="3">
    <name type="scientific">Ornithodoros turicata</name>
    <dbReference type="NCBI Taxonomy" id="34597"/>
    <lineage>
        <taxon>Eukaryota</taxon>
        <taxon>Metazoa</taxon>
        <taxon>Ecdysozoa</taxon>
        <taxon>Arthropoda</taxon>
        <taxon>Chelicerata</taxon>
        <taxon>Arachnida</taxon>
        <taxon>Acari</taxon>
        <taxon>Parasitiformes</taxon>
        <taxon>Ixodida</taxon>
        <taxon>Ixodoidea</taxon>
        <taxon>Argasidae</taxon>
        <taxon>Ornithodorinae</taxon>
        <taxon>Ornithodoros</taxon>
    </lineage>
</organism>
<dbReference type="SMART" id="SM01260">
    <property type="entry name" value="LANC_like"/>
    <property type="match status" value="1"/>
</dbReference>
<keyword evidence="2" id="KW-0862">Zinc</keyword>
<dbReference type="Pfam" id="PF05147">
    <property type="entry name" value="LANC_like"/>
    <property type="match status" value="1"/>
</dbReference>
<accession>A0A2R5LDA0</accession>
<evidence type="ECO:0000256" key="1">
    <source>
        <dbReference type="ARBA" id="ARBA00007179"/>
    </source>
</evidence>
<dbReference type="AlphaFoldDB" id="A0A2R5LDA0"/>
<evidence type="ECO:0000256" key="2">
    <source>
        <dbReference type="PIRSR" id="PIRSR607822-1"/>
    </source>
</evidence>
<dbReference type="GO" id="GO:0005886">
    <property type="term" value="C:plasma membrane"/>
    <property type="evidence" value="ECO:0007669"/>
    <property type="project" value="TreeGrafter"/>
</dbReference>
<proteinExistence type="inferred from homology"/>
<dbReference type="PRINTS" id="PR01950">
    <property type="entry name" value="LANCSUPER"/>
</dbReference>
<dbReference type="PANTHER" id="PTHR12736:SF21">
    <property type="entry name" value="LANC-LIKE PROTEIN 2"/>
    <property type="match status" value="1"/>
</dbReference>
<comment type="similarity">
    <text evidence="1">Belongs to the LanC-like protein family.</text>
</comment>
<dbReference type="InterPro" id="IPR007822">
    <property type="entry name" value="LANC-like"/>
</dbReference>
<dbReference type="SUPFAM" id="SSF158745">
    <property type="entry name" value="LanC-like"/>
    <property type="match status" value="1"/>
</dbReference>
<sequence length="401" mass="45073">MSDRAFENEFQDYDDTSDVVLPEGKLTHSFQTEVRSNIFKLVEKLDKHLTRGTDWSDSSVYTGTTGIALLYIHLSDVFEDDSYLAKALPYVQKPLSSLRGKRFSFLCGDPGPLATGAYIYHRLGKKEESHKLIKKLVALADEVVPLDSDIPDELLYGRVGYLFSLLYVRKNISHSAVDDGLVRQVMSSVLKSGQQLAKQMKISSPLMYQWHDSYYLGAAHGLAGILYMLLQAKEQLSPSEMQSLIQPSIRYYLGLKYPSGNFPSSLGSQTDKLIHWCHGAPGAIHLFALAHTVFGEDAYLSGARRCADVIWSRGLLKKGYGICHGVSGNGYAFLRMFQHTGNAKYLHRAAKFCEWCFDYGQHNCRTPDRPYSLFEGMAGTIYFMADMLQPEKSAFPAFQLF</sequence>
<dbReference type="InterPro" id="IPR020464">
    <property type="entry name" value="LanC-like_prot_euk"/>
</dbReference>
<dbReference type="CDD" id="cd04794">
    <property type="entry name" value="euk_LANCL"/>
    <property type="match status" value="1"/>
</dbReference>
<dbReference type="Gene3D" id="1.50.10.10">
    <property type="match status" value="1"/>
</dbReference>
<evidence type="ECO:0000313" key="3">
    <source>
        <dbReference type="EMBL" id="MBY07511.1"/>
    </source>
</evidence>
<feature type="binding site" evidence="2">
    <location>
        <position position="323"/>
    </location>
    <ligand>
        <name>Zn(2+)</name>
        <dbReference type="ChEBI" id="CHEBI:29105"/>
    </ligand>
</feature>
<dbReference type="PRINTS" id="PR01951">
    <property type="entry name" value="LANCEUKARYTE"/>
</dbReference>